<dbReference type="SUPFAM" id="SSF46565">
    <property type="entry name" value="Chaperone J-domain"/>
    <property type="match status" value="1"/>
</dbReference>
<proteinExistence type="predicted"/>
<accession>A0A0F9S3X9</accession>
<reference evidence="1" key="1">
    <citation type="journal article" date="2015" name="Nature">
        <title>Complex archaea that bridge the gap between prokaryotes and eukaryotes.</title>
        <authorList>
            <person name="Spang A."/>
            <person name="Saw J.H."/>
            <person name="Jorgensen S.L."/>
            <person name="Zaremba-Niedzwiedzka K."/>
            <person name="Martijn J."/>
            <person name="Lind A.E."/>
            <person name="van Eijk R."/>
            <person name="Schleper C."/>
            <person name="Guy L."/>
            <person name="Ettema T.J."/>
        </authorList>
    </citation>
    <scope>NUCLEOTIDE SEQUENCE</scope>
</reference>
<dbReference type="AlphaFoldDB" id="A0A0F9S3X9"/>
<comment type="caution">
    <text evidence="1">The sequence shown here is derived from an EMBL/GenBank/DDBJ whole genome shotgun (WGS) entry which is preliminary data.</text>
</comment>
<dbReference type="Gene3D" id="1.10.287.110">
    <property type="entry name" value="DnaJ domain"/>
    <property type="match status" value="1"/>
</dbReference>
<evidence type="ECO:0000313" key="1">
    <source>
        <dbReference type="EMBL" id="KKN31766.1"/>
    </source>
</evidence>
<name>A0A0F9S3X9_9ZZZZ</name>
<dbReference type="EMBL" id="LAZR01002303">
    <property type="protein sequence ID" value="KKN31766.1"/>
    <property type="molecule type" value="Genomic_DNA"/>
</dbReference>
<dbReference type="InterPro" id="IPR036869">
    <property type="entry name" value="J_dom_sf"/>
</dbReference>
<organism evidence="1">
    <name type="scientific">marine sediment metagenome</name>
    <dbReference type="NCBI Taxonomy" id="412755"/>
    <lineage>
        <taxon>unclassified sequences</taxon>
        <taxon>metagenomes</taxon>
        <taxon>ecological metagenomes</taxon>
    </lineage>
</organism>
<gene>
    <name evidence="1" type="ORF">LCGC14_0820490</name>
</gene>
<sequence>MVGNLWRRPQEDNARGRGRDLQEIFGVAPKKTTLADVDAIYKSRARKAHPDAGGSEDAIKILNQARTDARSDLEGGRFL</sequence>
<evidence type="ECO:0008006" key="2">
    <source>
        <dbReference type="Google" id="ProtNLM"/>
    </source>
</evidence>
<protein>
    <recommendedName>
        <fullName evidence="2">J domain-containing protein</fullName>
    </recommendedName>
</protein>